<name>A0ABS9PB72_9GAMM</name>
<keyword evidence="3" id="KW-1185">Reference proteome</keyword>
<keyword evidence="1" id="KW-1133">Transmembrane helix</keyword>
<reference evidence="2 3" key="1">
    <citation type="submission" date="2020-05" db="EMBL/GenBank/DDBJ databases">
        <title>Comparative genomic analysis of denitrifying bacteria from Halomonas genus.</title>
        <authorList>
            <person name="Wang L."/>
            <person name="Shao Z."/>
        </authorList>
    </citation>
    <scope>NUCLEOTIDE SEQUENCE [LARGE SCALE GENOMIC DNA]</scope>
    <source>
        <strain evidence="2 3">A4</strain>
    </source>
</reference>
<feature type="transmembrane region" description="Helical" evidence="1">
    <location>
        <begin position="161"/>
        <end position="184"/>
    </location>
</feature>
<feature type="transmembrane region" description="Helical" evidence="1">
    <location>
        <begin position="117"/>
        <end position="149"/>
    </location>
</feature>
<dbReference type="PIRSF" id="PIRSF016919">
    <property type="entry name" value="HupE_UreJ"/>
    <property type="match status" value="1"/>
</dbReference>
<dbReference type="Pfam" id="PF04955">
    <property type="entry name" value="HupE_UreJ"/>
    <property type="match status" value="1"/>
</dbReference>
<dbReference type="InterPro" id="IPR007038">
    <property type="entry name" value="HupE_UreJ"/>
</dbReference>
<comment type="caution">
    <text evidence="2">The sequence shown here is derived from an EMBL/GenBank/DDBJ whole genome shotgun (WGS) entry which is preliminary data.</text>
</comment>
<dbReference type="Proteomes" id="UP000814385">
    <property type="component" value="Unassembled WGS sequence"/>
</dbReference>
<evidence type="ECO:0000313" key="2">
    <source>
        <dbReference type="EMBL" id="MCG6659011.1"/>
    </source>
</evidence>
<keyword evidence="1" id="KW-0472">Membrane</keyword>
<dbReference type="EMBL" id="JABFUC010000012">
    <property type="protein sequence ID" value="MCG6659011.1"/>
    <property type="molecule type" value="Genomic_DNA"/>
</dbReference>
<accession>A0ABS9PB72</accession>
<gene>
    <name evidence="2" type="ORF">HOP52_14715</name>
</gene>
<feature type="transmembrane region" description="Helical" evidence="1">
    <location>
        <begin position="84"/>
        <end position="105"/>
    </location>
</feature>
<feature type="transmembrane region" description="Helical" evidence="1">
    <location>
        <begin position="53"/>
        <end position="77"/>
    </location>
</feature>
<organism evidence="2 3">
    <name type="scientific">Billgrantia campisalis</name>
    <dbReference type="NCBI Taxonomy" id="74661"/>
    <lineage>
        <taxon>Bacteria</taxon>
        <taxon>Pseudomonadati</taxon>
        <taxon>Pseudomonadota</taxon>
        <taxon>Gammaproteobacteria</taxon>
        <taxon>Oceanospirillales</taxon>
        <taxon>Halomonadaceae</taxon>
        <taxon>Billgrantia</taxon>
    </lineage>
</organism>
<keyword evidence="1" id="KW-0812">Transmembrane</keyword>
<sequence length="214" mass="21210">MSHLSPSLAKPAARSARSARAAALAAALAAAPVLLLVAGAALAHPGHHHHEGGFAAGLAHPLLGLDHLLAMLAVGLWSLRQSRALGLGAPLLAAGGMLLGASLAWGGMALPGVEFGIAMSVLLAGVLIAALVKVPTALGAGIIVLFMLFHGHAHGSEMPHAASMLAYLAGFTLATLAITFAGRLLGGVLMARENRLLRGLGVAIAAAGALFALG</sequence>
<proteinExistence type="predicted"/>
<protein>
    <submittedName>
        <fullName evidence="2">HupE/UreJ family protein</fullName>
    </submittedName>
</protein>
<feature type="transmembrane region" description="Helical" evidence="1">
    <location>
        <begin position="196"/>
        <end position="213"/>
    </location>
</feature>
<evidence type="ECO:0000313" key="3">
    <source>
        <dbReference type="Proteomes" id="UP000814385"/>
    </source>
</evidence>
<evidence type="ECO:0000256" key="1">
    <source>
        <dbReference type="SAM" id="Phobius"/>
    </source>
</evidence>